<keyword evidence="1" id="KW-0862">Zinc</keyword>
<keyword evidence="1" id="KW-0479">Metal-binding</keyword>
<dbReference type="EMBL" id="LSRX01000882">
    <property type="protein sequence ID" value="OLP87084.1"/>
    <property type="molecule type" value="Genomic_DNA"/>
</dbReference>
<evidence type="ECO:0000313" key="5">
    <source>
        <dbReference type="EMBL" id="OLP87084.1"/>
    </source>
</evidence>
<feature type="domain" description="RING-type" evidence="4">
    <location>
        <begin position="8"/>
        <end position="43"/>
    </location>
</feature>
<feature type="coiled-coil region" evidence="2">
    <location>
        <begin position="257"/>
        <end position="291"/>
    </location>
</feature>
<protein>
    <recommendedName>
        <fullName evidence="4">RING-type domain-containing protein</fullName>
    </recommendedName>
</protein>
<reference evidence="5 6" key="1">
    <citation type="submission" date="2016-02" db="EMBL/GenBank/DDBJ databases">
        <title>Genome analysis of coral dinoflagellate symbionts highlights evolutionary adaptations to a symbiotic lifestyle.</title>
        <authorList>
            <person name="Aranda M."/>
            <person name="Li Y."/>
            <person name="Liew Y.J."/>
            <person name="Baumgarten S."/>
            <person name="Simakov O."/>
            <person name="Wilson M."/>
            <person name="Piel J."/>
            <person name="Ashoor H."/>
            <person name="Bougouffa S."/>
            <person name="Bajic V.B."/>
            <person name="Ryu T."/>
            <person name="Ravasi T."/>
            <person name="Bayer T."/>
            <person name="Micklem G."/>
            <person name="Kim H."/>
            <person name="Bhak J."/>
            <person name="Lajeunesse T.C."/>
            <person name="Voolstra C.R."/>
        </authorList>
    </citation>
    <scope>NUCLEOTIDE SEQUENCE [LARGE SCALE GENOMIC DNA]</scope>
    <source>
        <strain evidence="5 6">CCMP2467</strain>
    </source>
</reference>
<dbReference type="InterPro" id="IPR001841">
    <property type="entry name" value="Znf_RING"/>
</dbReference>
<dbReference type="AlphaFoldDB" id="A0A1Q9CVY2"/>
<proteinExistence type="predicted"/>
<dbReference type="GO" id="GO:0008270">
    <property type="term" value="F:zinc ion binding"/>
    <property type="evidence" value="ECO:0007669"/>
    <property type="project" value="UniProtKB-KW"/>
</dbReference>
<evidence type="ECO:0000256" key="3">
    <source>
        <dbReference type="SAM" id="MobiDB-lite"/>
    </source>
</evidence>
<comment type="caution">
    <text evidence="5">The sequence shown here is derived from an EMBL/GenBank/DDBJ whole genome shotgun (WGS) entry which is preliminary data.</text>
</comment>
<gene>
    <name evidence="5" type="ORF">AK812_SmicGene31744</name>
</gene>
<feature type="region of interest" description="Disordered" evidence="3">
    <location>
        <begin position="104"/>
        <end position="123"/>
    </location>
</feature>
<keyword evidence="2" id="KW-0175">Coiled coil</keyword>
<organism evidence="5 6">
    <name type="scientific">Symbiodinium microadriaticum</name>
    <name type="common">Dinoflagellate</name>
    <name type="synonym">Zooxanthella microadriatica</name>
    <dbReference type="NCBI Taxonomy" id="2951"/>
    <lineage>
        <taxon>Eukaryota</taxon>
        <taxon>Sar</taxon>
        <taxon>Alveolata</taxon>
        <taxon>Dinophyceae</taxon>
        <taxon>Suessiales</taxon>
        <taxon>Symbiodiniaceae</taxon>
        <taxon>Symbiodinium</taxon>
    </lineage>
</organism>
<dbReference type="OrthoDB" id="423394at2759"/>
<accession>A0A1Q9CVY2</accession>
<dbReference type="InterPro" id="IPR013083">
    <property type="entry name" value="Znf_RING/FYVE/PHD"/>
</dbReference>
<dbReference type="PROSITE" id="PS50089">
    <property type="entry name" value="ZF_RING_2"/>
    <property type="match status" value="1"/>
</dbReference>
<sequence>MAELRALCSGCRQTLSGPLVANSCNHVFHRDCLHAASKCGQCSKKICHEKALSLYNLSFADGDGDARVMTAVAELKRKRESREDVVPSEDELEEEELGMPELPVGDVESFQCGTPSTRPTTEDDAVQEAAALVLLRQKLSELRDRAQTAKSGREKAVEYREKQQSRFRAVHHNVEKLEADVAKLKTSIKNTYQQRDKISEDLQKVNLRDVVNEYWEVVRESPAKALDTLTSHVGLVPDVARVLTEVARLRDRERKVADQDLVEASRAEQRYKKARREIEELERTAKALREELDAAG</sequence>
<keyword evidence="6" id="KW-1185">Reference proteome</keyword>
<evidence type="ECO:0000256" key="1">
    <source>
        <dbReference type="PROSITE-ProRule" id="PRU00175"/>
    </source>
</evidence>
<keyword evidence="1" id="KW-0863">Zinc-finger</keyword>
<evidence type="ECO:0000259" key="4">
    <source>
        <dbReference type="PROSITE" id="PS50089"/>
    </source>
</evidence>
<dbReference type="Gene3D" id="3.30.40.10">
    <property type="entry name" value="Zinc/RING finger domain, C3HC4 (zinc finger)"/>
    <property type="match status" value="1"/>
</dbReference>
<dbReference type="CDD" id="cd08368">
    <property type="entry name" value="LIM"/>
    <property type="match status" value="1"/>
</dbReference>
<evidence type="ECO:0000256" key="2">
    <source>
        <dbReference type="SAM" id="Coils"/>
    </source>
</evidence>
<evidence type="ECO:0000313" key="6">
    <source>
        <dbReference type="Proteomes" id="UP000186817"/>
    </source>
</evidence>
<dbReference type="Proteomes" id="UP000186817">
    <property type="component" value="Unassembled WGS sequence"/>
</dbReference>
<name>A0A1Q9CVY2_SYMMI</name>
<dbReference type="SUPFAM" id="SSF57850">
    <property type="entry name" value="RING/U-box"/>
    <property type="match status" value="1"/>
</dbReference>